<evidence type="ECO:0000313" key="4">
    <source>
        <dbReference type="EMBL" id="MDR7321054.1"/>
    </source>
</evidence>
<dbReference type="InterPro" id="IPR022435">
    <property type="entry name" value="Surface-anchored_actinobac"/>
</dbReference>
<keyword evidence="2" id="KW-0472">Membrane</keyword>
<feature type="compositionally biased region" description="Pro residues" evidence="1">
    <location>
        <begin position="209"/>
        <end position="220"/>
    </location>
</feature>
<feature type="compositionally biased region" description="Polar residues" evidence="1">
    <location>
        <begin position="234"/>
        <end position="245"/>
    </location>
</feature>
<dbReference type="Proteomes" id="UP001183629">
    <property type="component" value="Unassembled WGS sequence"/>
</dbReference>
<feature type="compositionally biased region" description="Low complexity" evidence="1">
    <location>
        <begin position="221"/>
        <end position="231"/>
    </location>
</feature>
<comment type="caution">
    <text evidence="4">The sequence shown here is derived from an EMBL/GenBank/DDBJ whole genome shotgun (WGS) entry which is preliminary data.</text>
</comment>
<organism evidence="4 5">
    <name type="scientific">Catenuloplanes niger</name>
    <dbReference type="NCBI Taxonomy" id="587534"/>
    <lineage>
        <taxon>Bacteria</taxon>
        <taxon>Bacillati</taxon>
        <taxon>Actinomycetota</taxon>
        <taxon>Actinomycetes</taxon>
        <taxon>Micromonosporales</taxon>
        <taxon>Micromonosporaceae</taxon>
        <taxon>Catenuloplanes</taxon>
    </lineage>
</organism>
<dbReference type="EMBL" id="JAVDYC010000001">
    <property type="protein sequence ID" value="MDR7321054.1"/>
    <property type="molecule type" value="Genomic_DNA"/>
</dbReference>
<accession>A0AAE3ZLT2</accession>
<protein>
    <submittedName>
        <fullName evidence="4">ABC transporter-associated repeat protein</fullName>
    </submittedName>
</protein>
<proteinExistence type="predicted"/>
<gene>
    <name evidence="4" type="ORF">J2S44_001304</name>
</gene>
<dbReference type="NCBIfam" id="TIGR03773">
    <property type="entry name" value="anch_rpt_wall"/>
    <property type="match status" value="1"/>
</dbReference>
<keyword evidence="2" id="KW-0812">Transmembrane</keyword>
<reference evidence="4 5" key="1">
    <citation type="submission" date="2023-07" db="EMBL/GenBank/DDBJ databases">
        <title>Sequencing the genomes of 1000 actinobacteria strains.</title>
        <authorList>
            <person name="Klenk H.-P."/>
        </authorList>
    </citation>
    <scope>NUCLEOTIDE SEQUENCE [LARGE SCALE GENOMIC DNA]</scope>
    <source>
        <strain evidence="4 5">DSM 44711</strain>
    </source>
</reference>
<sequence length="547" mass="53605">MRRFRAAAATAAALTLLAVTGAPGAAVAAPAGPSADGADLLSVAAGGGALSVRFRDATGAVHDPAGLTFGPEGGLSTTVPDDPAYAFLGTPGRAVWSLSAGGGRFPSIDTTGVPGTAPLSLRLTGVDGPGGFAAYTVSRWGRPAVLLDSDGPAAATLPAGTRLRNVAWTFDTAGVYRLAFTVAAPAATTGAGGTASAVYTVTVPPLTPAPPAPAPAPPAGGSPAGDFPAGGSVTDDSPATGSTTHAPAADPAPAADLAGAADAAPRARAQAQAPPAGARAAATTAAPASGTVISDGHVDMGPTLENGVWRIRIKDDAASPPVWRELSDVVLKVTDKAKIPVPAGAGYAFLGRPGAPIHLLPQTQQPGIVWPGWNTQHASVTSGVTGDVTWSLKGVQGPGTVALFLTDSFGAPQVLFDSAKAMPQKLPIRLNTHAHGNWAFTAPGLYRLSVEMSATTRSGKAVTDTRTLTIAVGDATDAGAGFTGGAAPGGTTPGGSAPGGGSGGRLPLTGGNVLLTAAAGVALLALGLVAVVVGRRRTVTHDTLPHA</sequence>
<keyword evidence="3" id="KW-0732">Signal</keyword>
<evidence type="ECO:0000256" key="1">
    <source>
        <dbReference type="SAM" id="MobiDB-lite"/>
    </source>
</evidence>
<dbReference type="NCBIfam" id="NF038134">
    <property type="entry name" value="choice_anch_M"/>
    <property type="match status" value="2"/>
</dbReference>
<keyword evidence="5" id="KW-1185">Reference proteome</keyword>
<name>A0AAE3ZLT2_9ACTN</name>
<evidence type="ECO:0000256" key="2">
    <source>
        <dbReference type="SAM" id="Phobius"/>
    </source>
</evidence>
<evidence type="ECO:0000256" key="3">
    <source>
        <dbReference type="SAM" id="SignalP"/>
    </source>
</evidence>
<feature type="compositionally biased region" description="Low complexity" evidence="1">
    <location>
        <begin position="246"/>
        <end position="284"/>
    </location>
</feature>
<dbReference type="InterPro" id="IPR022395">
    <property type="entry name" value="CHP03773_ABC_transptr-like"/>
</dbReference>
<feature type="signal peptide" evidence="3">
    <location>
        <begin position="1"/>
        <end position="28"/>
    </location>
</feature>
<keyword evidence="2" id="KW-1133">Transmembrane helix</keyword>
<dbReference type="AlphaFoldDB" id="A0AAE3ZLT2"/>
<evidence type="ECO:0000313" key="5">
    <source>
        <dbReference type="Proteomes" id="UP001183629"/>
    </source>
</evidence>
<feature type="chain" id="PRO_5042249717" evidence="3">
    <location>
        <begin position="29"/>
        <end position="547"/>
    </location>
</feature>
<dbReference type="NCBIfam" id="TIGR03769">
    <property type="entry name" value="P_ac_wall_RPT"/>
    <property type="match status" value="1"/>
</dbReference>
<feature type="region of interest" description="Disordered" evidence="1">
    <location>
        <begin position="209"/>
        <end position="284"/>
    </location>
</feature>
<feature type="region of interest" description="Disordered" evidence="1">
    <location>
        <begin position="482"/>
        <end position="503"/>
    </location>
</feature>
<dbReference type="RefSeq" id="WP_310409832.1">
    <property type="nucleotide sequence ID" value="NZ_JAVDYC010000001.1"/>
</dbReference>
<feature type="transmembrane region" description="Helical" evidence="2">
    <location>
        <begin position="513"/>
        <end position="533"/>
    </location>
</feature>